<feature type="compositionally biased region" description="Polar residues" evidence="1">
    <location>
        <begin position="89"/>
        <end position="113"/>
    </location>
</feature>
<organism evidence="2 3">
    <name type="scientific">Zasmidium cellare ATCC 36951</name>
    <dbReference type="NCBI Taxonomy" id="1080233"/>
    <lineage>
        <taxon>Eukaryota</taxon>
        <taxon>Fungi</taxon>
        <taxon>Dikarya</taxon>
        <taxon>Ascomycota</taxon>
        <taxon>Pezizomycotina</taxon>
        <taxon>Dothideomycetes</taxon>
        <taxon>Dothideomycetidae</taxon>
        <taxon>Mycosphaerellales</taxon>
        <taxon>Mycosphaerellaceae</taxon>
        <taxon>Zasmidium</taxon>
    </lineage>
</organism>
<dbReference type="EMBL" id="ML993589">
    <property type="protein sequence ID" value="KAF2168925.1"/>
    <property type="molecule type" value="Genomic_DNA"/>
</dbReference>
<dbReference type="OrthoDB" id="4159781at2759"/>
<feature type="compositionally biased region" description="Low complexity" evidence="1">
    <location>
        <begin position="75"/>
        <end position="88"/>
    </location>
</feature>
<dbReference type="InterPro" id="IPR021858">
    <property type="entry name" value="Fun_TF"/>
</dbReference>
<gene>
    <name evidence="2" type="ORF">M409DRAFT_20937</name>
</gene>
<dbReference type="AlphaFoldDB" id="A0A6A6CP96"/>
<dbReference type="Pfam" id="PF11951">
    <property type="entry name" value="Fungal_trans_2"/>
    <property type="match status" value="1"/>
</dbReference>
<feature type="region of interest" description="Disordered" evidence="1">
    <location>
        <begin position="1"/>
        <end position="115"/>
    </location>
</feature>
<name>A0A6A6CP96_ZASCE</name>
<dbReference type="PANTHER" id="PTHR37540">
    <property type="entry name" value="TRANSCRIPTION FACTOR (ACR-2), PUTATIVE-RELATED-RELATED"/>
    <property type="match status" value="1"/>
</dbReference>
<feature type="compositionally biased region" description="Low complexity" evidence="1">
    <location>
        <begin position="1"/>
        <end position="19"/>
    </location>
</feature>
<dbReference type="Proteomes" id="UP000799537">
    <property type="component" value="Unassembled WGS sequence"/>
</dbReference>
<evidence type="ECO:0000313" key="3">
    <source>
        <dbReference type="Proteomes" id="UP000799537"/>
    </source>
</evidence>
<feature type="compositionally biased region" description="Basic residues" evidence="1">
    <location>
        <begin position="40"/>
        <end position="56"/>
    </location>
</feature>
<keyword evidence="3" id="KW-1185">Reference proteome</keyword>
<proteinExistence type="predicted"/>
<reference evidence="2" key="1">
    <citation type="journal article" date="2020" name="Stud. Mycol.">
        <title>101 Dothideomycetes genomes: a test case for predicting lifestyles and emergence of pathogens.</title>
        <authorList>
            <person name="Haridas S."/>
            <person name="Albert R."/>
            <person name="Binder M."/>
            <person name="Bloem J."/>
            <person name="Labutti K."/>
            <person name="Salamov A."/>
            <person name="Andreopoulos B."/>
            <person name="Baker S."/>
            <person name="Barry K."/>
            <person name="Bills G."/>
            <person name="Bluhm B."/>
            <person name="Cannon C."/>
            <person name="Castanera R."/>
            <person name="Culley D."/>
            <person name="Daum C."/>
            <person name="Ezra D."/>
            <person name="Gonzalez J."/>
            <person name="Henrissat B."/>
            <person name="Kuo A."/>
            <person name="Liang C."/>
            <person name="Lipzen A."/>
            <person name="Lutzoni F."/>
            <person name="Magnuson J."/>
            <person name="Mondo S."/>
            <person name="Nolan M."/>
            <person name="Ohm R."/>
            <person name="Pangilinan J."/>
            <person name="Park H.-J."/>
            <person name="Ramirez L."/>
            <person name="Alfaro M."/>
            <person name="Sun H."/>
            <person name="Tritt A."/>
            <person name="Yoshinaga Y."/>
            <person name="Zwiers L.-H."/>
            <person name="Turgeon B."/>
            <person name="Goodwin S."/>
            <person name="Spatafora J."/>
            <person name="Crous P."/>
            <person name="Grigoriev I."/>
        </authorList>
    </citation>
    <scope>NUCLEOTIDE SEQUENCE</scope>
    <source>
        <strain evidence="2">ATCC 36951</strain>
    </source>
</reference>
<dbReference type="PANTHER" id="PTHR37540:SF5">
    <property type="entry name" value="TRANSCRIPTION FACTOR DOMAIN-CONTAINING PROTEIN"/>
    <property type="match status" value="1"/>
</dbReference>
<sequence>MDDDSNVSSGSRSGSAAESIDFRFLNFTNPADARNAQTRRSVRSHVTSKQHEKQRKAAAAQARRTTEQYADGAASSSRRPPMSRSTSSIGSPDTEASSPDESPTSPNPGSYSPGSLVRLNPLEVYPEEWHPYLRPVMVWQSPHKHNMTAKANNDEDHYINTMSIDLQETDVASRGLIRDNFLAIVFSDRASLHATILTAAAHWNKMRPTQTHRINLLQLRGMAIQEINRSLVDHSAGGRATSDALIAAVGKMATYELLFGQRDTFHTHMTGLQRMVSLRGGLQALGLDGLLERILLWIDSNAASITQGPLYFPPAAFSSSNGHPAPDRRLFLLGLQRQ</sequence>
<protein>
    <submittedName>
        <fullName evidence="2">Uncharacterized protein</fullName>
    </submittedName>
</protein>
<evidence type="ECO:0000313" key="2">
    <source>
        <dbReference type="EMBL" id="KAF2168925.1"/>
    </source>
</evidence>
<dbReference type="GeneID" id="54558900"/>
<accession>A0A6A6CP96</accession>
<dbReference type="RefSeq" id="XP_033669814.1">
    <property type="nucleotide sequence ID" value="XM_033805628.1"/>
</dbReference>
<evidence type="ECO:0000256" key="1">
    <source>
        <dbReference type="SAM" id="MobiDB-lite"/>
    </source>
</evidence>